<keyword evidence="2" id="KW-1185">Reference proteome</keyword>
<dbReference type="Proteomes" id="UP000030185">
    <property type="component" value="Unassembled WGS sequence"/>
</dbReference>
<evidence type="ECO:0000313" key="1">
    <source>
        <dbReference type="EMBL" id="GAL84920.1"/>
    </source>
</evidence>
<sequence>MQACEMFICGPFSGKPEKLNVHEINEKQGGVNNKEKNFEKFLVSGFANECNWNK</sequence>
<proteinExistence type="predicted"/>
<dbReference type="AlphaFoldDB" id="A0A098LDC1"/>
<gene>
    <name evidence="1" type="ORF">MYP_2148</name>
</gene>
<organism evidence="1 2">
    <name type="scientific">Sporocytophaga myxococcoides</name>
    <dbReference type="NCBI Taxonomy" id="153721"/>
    <lineage>
        <taxon>Bacteria</taxon>
        <taxon>Pseudomonadati</taxon>
        <taxon>Bacteroidota</taxon>
        <taxon>Cytophagia</taxon>
        <taxon>Cytophagales</taxon>
        <taxon>Cytophagaceae</taxon>
        <taxon>Sporocytophaga</taxon>
    </lineage>
</organism>
<accession>A0A098LDC1</accession>
<comment type="caution">
    <text evidence="1">The sequence shown here is derived from an EMBL/GenBank/DDBJ whole genome shotgun (WGS) entry which is preliminary data.</text>
</comment>
<name>A0A098LDC1_9BACT</name>
<reference evidence="1 2" key="1">
    <citation type="submission" date="2014-09" db="EMBL/GenBank/DDBJ databases">
        <title>Sporocytophaga myxococcoides PG-01 genome sequencing.</title>
        <authorList>
            <person name="Liu L."/>
            <person name="Gao P.J."/>
            <person name="Chen G.J."/>
            <person name="Wang L.S."/>
        </authorList>
    </citation>
    <scope>NUCLEOTIDE SEQUENCE [LARGE SCALE GENOMIC DNA]</scope>
    <source>
        <strain evidence="1 2">PG-01</strain>
    </source>
</reference>
<protein>
    <submittedName>
        <fullName evidence="1">Uncharacterized protein</fullName>
    </submittedName>
</protein>
<dbReference type="EMBL" id="BBLT01000004">
    <property type="protein sequence ID" value="GAL84920.1"/>
    <property type="molecule type" value="Genomic_DNA"/>
</dbReference>
<evidence type="ECO:0000313" key="2">
    <source>
        <dbReference type="Proteomes" id="UP000030185"/>
    </source>
</evidence>